<accession>A0A428N7G6</accession>
<evidence type="ECO:0000313" key="1">
    <source>
        <dbReference type="EMBL" id="RSL34315.1"/>
    </source>
</evidence>
<gene>
    <name evidence="1" type="ORF">D7Z54_06140</name>
</gene>
<proteinExistence type="predicted"/>
<name>A0A428N7G6_9BACI</name>
<organism evidence="1 2">
    <name type="scientific">Salibacterium salarium</name>
    <dbReference type="NCBI Taxonomy" id="284579"/>
    <lineage>
        <taxon>Bacteria</taxon>
        <taxon>Bacillati</taxon>
        <taxon>Bacillota</taxon>
        <taxon>Bacilli</taxon>
        <taxon>Bacillales</taxon>
        <taxon>Bacillaceae</taxon>
    </lineage>
</organism>
<sequence>MMEEAEIHGFHHPLVHHYSQRIDQEHNRMLGLHAPKDLFPSKIYPTRKNWQIV</sequence>
<dbReference type="OrthoDB" id="1684493at2"/>
<dbReference type="Proteomes" id="UP000275076">
    <property type="component" value="Unassembled WGS sequence"/>
</dbReference>
<keyword evidence="2" id="KW-1185">Reference proteome</keyword>
<dbReference type="EMBL" id="RBVX01000004">
    <property type="protein sequence ID" value="RSL34315.1"/>
    <property type="molecule type" value="Genomic_DNA"/>
</dbReference>
<protein>
    <submittedName>
        <fullName evidence="1">Uncharacterized protein</fullName>
    </submittedName>
</protein>
<comment type="caution">
    <text evidence="1">The sequence shown here is derived from an EMBL/GenBank/DDBJ whole genome shotgun (WGS) entry which is preliminary data.</text>
</comment>
<reference evidence="1 2" key="1">
    <citation type="submission" date="2018-10" db="EMBL/GenBank/DDBJ databases">
        <title>Draft genome sequence of Bacillus salarius IM0101, isolated from a hypersaline soil in Inner Mongolia, China.</title>
        <authorList>
            <person name="Yamprayoonswat W."/>
            <person name="Boonvisut S."/>
            <person name="Jumpathong W."/>
            <person name="Sittihan S."/>
            <person name="Ruangsuj P."/>
            <person name="Wanthongcharoen S."/>
            <person name="Thongpramul N."/>
            <person name="Pimmason S."/>
            <person name="Yu B."/>
            <person name="Yasawong M."/>
        </authorList>
    </citation>
    <scope>NUCLEOTIDE SEQUENCE [LARGE SCALE GENOMIC DNA]</scope>
    <source>
        <strain evidence="1 2">IM0101</strain>
    </source>
</reference>
<dbReference type="AlphaFoldDB" id="A0A428N7G6"/>
<evidence type="ECO:0000313" key="2">
    <source>
        <dbReference type="Proteomes" id="UP000275076"/>
    </source>
</evidence>